<dbReference type="EMBL" id="JASCZI010151688">
    <property type="protein sequence ID" value="MED6174082.1"/>
    <property type="molecule type" value="Genomic_DNA"/>
</dbReference>
<organism evidence="2 3">
    <name type="scientific">Stylosanthes scabra</name>
    <dbReference type="NCBI Taxonomy" id="79078"/>
    <lineage>
        <taxon>Eukaryota</taxon>
        <taxon>Viridiplantae</taxon>
        <taxon>Streptophyta</taxon>
        <taxon>Embryophyta</taxon>
        <taxon>Tracheophyta</taxon>
        <taxon>Spermatophyta</taxon>
        <taxon>Magnoliopsida</taxon>
        <taxon>eudicotyledons</taxon>
        <taxon>Gunneridae</taxon>
        <taxon>Pentapetalae</taxon>
        <taxon>rosids</taxon>
        <taxon>fabids</taxon>
        <taxon>Fabales</taxon>
        <taxon>Fabaceae</taxon>
        <taxon>Papilionoideae</taxon>
        <taxon>50 kb inversion clade</taxon>
        <taxon>dalbergioids sensu lato</taxon>
        <taxon>Dalbergieae</taxon>
        <taxon>Pterocarpus clade</taxon>
        <taxon>Stylosanthes</taxon>
    </lineage>
</organism>
<keyword evidence="3" id="KW-1185">Reference proteome</keyword>
<proteinExistence type="predicted"/>
<comment type="caution">
    <text evidence="2">The sequence shown here is derived from an EMBL/GenBank/DDBJ whole genome shotgun (WGS) entry which is preliminary data.</text>
</comment>
<reference evidence="2 3" key="1">
    <citation type="journal article" date="2023" name="Plants (Basel)">
        <title>Bridging the Gap: Combining Genomics and Transcriptomics Approaches to Understand Stylosanthes scabra, an Orphan Legume from the Brazilian Caatinga.</title>
        <authorList>
            <person name="Ferreira-Neto J.R.C."/>
            <person name="da Silva M.D."/>
            <person name="Binneck E."/>
            <person name="de Melo N.F."/>
            <person name="da Silva R.H."/>
            <person name="de Melo A.L.T.M."/>
            <person name="Pandolfi V."/>
            <person name="Bustamante F.O."/>
            <person name="Brasileiro-Vidal A.C."/>
            <person name="Benko-Iseppon A.M."/>
        </authorList>
    </citation>
    <scope>NUCLEOTIDE SEQUENCE [LARGE SCALE GENOMIC DNA]</scope>
    <source>
        <tissue evidence="2">Leaves</tissue>
    </source>
</reference>
<evidence type="ECO:0000313" key="2">
    <source>
        <dbReference type="EMBL" id="MED6174082.1"/>
    </source>
</evidence>
<feature type="region of interest" description="Disordered" evidence="1">
    <location>
        <begin position="1"/>
        <end position="45"/>
    </location>
</feature>
<evidence type="ECO:0000313" key="3">
    <source>
        <dbReference type="Proteomes" id="UP001341840"/>
    </source>
</evidence>
<name>A0ABU6VKH7_9FABA</name>
<accession>A0ABU6VKH7</accession>
<dbReference type="Proteomes" id="UP001341840">
    <property type="component" value="Unassembled WGS sequence"/>
</dbReference>
<feature type="compositionally biased region" description="Polar residues" evidence="1">
    <location>
        <begin position="18"/>
        <end position="35"/>
    </location>
</feature>
<gene>
    <name evidence="2" type="ORF">PIB30_065501</name>
</gene>
<sequence>MVARSPLSGLTPDHSDTCLKSQRKNVSYSDSSPTPHTTNHQTKSNTTTAIFTYHIVKTVQPHEGNACTWRLERCSSTEHVTWIQELLLTRAISATSGRGR</sequence>
<evidence type="ECO:0000256" key="1">
    <source>
        <dbReference type="SAM" id="MobiDB-lite"/>
    </source>
</evidence>
<feature type="compositionally biased region" description="Low complexity" evidence="1">
    <location>
        <begin position="36"/>
        <end position="45"/>
    </location>
</feature>
<protein>
    <submittedName>
        <fullName evidence="2">Uncharacterized protein</fullName>
    </submittedName>
</protein>